<evidence type="ECO:0000313" key="2">
    <source>
        <dbReference type="EMBL" id="VFK47163.1"/>
    </source>
</evidence>
<dbReference type="GO" id="GO:0050135">
    <property type="term" value="F:NADP+ nucleosidase activity"/>
    <property type="evidence" value="ECO:0007669"/>
    <property type="project" value="InterPro"/>
</dbReference>
<dbReference type="AlphaFoldDB" id="A0A450Z048"/>
<gene>
    <name evidence="2" type="ORF">BECKTC1821D_GA0114238_10429</name>
</gene>
<dbReference type="InterPro" id="IPR014571">
    <property type="entry name" value="UCP032620"/>
</dbReference>
<dbReference type="PIRSF" id="PIRSF032620">
    <property type="entry name" value="UCP032620"/>
    <property type="match status" value="1"/>
</dbReference>
<reference evidence="2" key="1">
    <citation type="submission" date="2019-02" db="EMBL/GenBank/DDBJ databases">
        <authorList>
            <person name="Gruber-Vodicka R. H."/>
            <person name="Seah K. B. B."/>
        </authorList>
    </citation>
    <scope>NUCLEOTIDE SEQUENCE</scope>
    <source>
        <strain evidence="2">BECK_BZ123</strain>
    </source>
</reference>
<dbReference type="EMBL" id="CAADFS010000042">
    <property type="protein sequence ID" value="VFK47163.1"/>
    <property type="molecule type" value="Genomic_DNA"/>
</dbReference>
<dbReference type="Pfam" id="PF10137">
    <property type="entry name" value="CAP12-PCTIR_TIR"/>
    <property type="match status" value="1"/>
</dbReference>
<dbReference type="InterPro" id="IPR019302">
    <property type="entry name" value="CAP12/PCTIR_TIR_dom"/>
</dbReference>
<organism evidence="2">
    <name type="scientific">Candidatus Kentrum sp. TC</name>
    <dbReference type="NCBI Taxonomy" id="2126339"/>
    <lineage>
        <taxon>Bacteria</taxon>
        <taxon>Pseudomonadati</taxon>
        <taxon>Pseudomonadota</taxon>
        <taxon>Gammaproteobacteria</taxon>
        <taxon>Candidatus Kentrum</taxon>
    </lineage>
</organism>
<proteinExistence type="predicted"/>
<protein>
    <submittedName>
        <fullName evidence="2">Predicted nucleotide-binding protein containing TIR-like domain-containing protein</fullName>
    </submittedName>
</protein>
<accession>A0A450Z048</accession>
<feature type="domain" description="CD-NTase-associated protein 12/Pycsar effector protein TIR" evidence="1">
    <location>
        <begin position="160"/>
        <end position="277"/>
    </location>
</feature>
<sequence>MYNLFMGYIGPDETEDEITVGASRFLEYTDSETQMRYATLTSDAVHEIKGYPCLFMHEHCKGGAFVGSITHIADSDRDYRVIFKRNEDIGIISAEDIKRIALELGIEKFEFYRTHWAIKNSDLLRVFGENKISKPSEKESTEDIPENKPAEEGSTFNKDQVFIVHGHDEHAKNDVKAYVESKGLEPIILHLQASGGRTIIEKIDHYSNVGFGVVLYTECDVGAKRDTLSYKWRARQNVVFEHGYLIAKLSRSRVAALVKGSVETPNDISGVVYITMDAAGNWRNKLDTELKNAGYEIKDS</sequence>
<evidence type="ECO:0000259" key="1">
    <source>
        <dbReference type="Pfam" id="PF10137"/>
    </source>
</evidence>
<name>A0A450Z048_9GAMM</name>